<feature type="region of interest" description="Disordered" evidence="1">
    <location>
        <begin position="59"/>
        <end position="85"/>
    </location>
</feature>
<dbReference type="RefSeq" id="WP_099721467.1">
    <property type="nucleotide sequence ID" value="NZ_CP018044.1"/>
</dbReference>
<organism evidence="2 3">
    <name type="scientific">Bifidobacterium choerinum</name>
    <dbReference type="NCBI Taxonomy" id="35760"/>
    <lineage>
        <taxon>Bacteria</taxon>
        <taxon>Bacillati</taxon>
        <taxon>Actinomycetota</taxon>
        <taxon>Actinomycetes</taxon>
        <taxon>Bifidobacteriales</taxon>
        <taxon>Bifidobacteriaceae</taxon>
        <taxon>Bifidobacterium</taxon>
    </lineage>
</organism>
<evidence type="ECO:0000313" key="2">
    <source>
        <dbReference type="EMBL" id="ATU20814.1"/>
    </source>
</evidence>
<dbReference type="EMBL" id="CP018044">
    <property type="protein sequence ID" value="ATU20814.1"/>
    <property type="molecule type" value="Genomic_DNA"/>
</dbReference>
<reference evidence="2 3" key="1">
    <citation type="submission" date="2016-11" db="EMBL/GenBank/DDBJ databases">
        <title>complete genome sequence of Bifidobacterium choerinum strain FMB-1.</title>
        <authorList>
            <person name="Park C.-S."/>
            <person name="Jung D.-H."/>
            <person name="Choi D.-S."/>
        </authorList>
    </citation>
    <scope>NUCLEOTIDE SEQUENCE [LARGE SCALE GENOMIC DNA]</scope>
    <source>
        <strain evidence="2 3">FMB-1</strain>
    </source>
</reference>
<dbReference type="AlphaFoldDB" id="A0A2D3D6X6"/>
<dbReference type="Proteomes" id="UP000229907">
    <property type="component" value="Chromosome"/>
</dbReference>
<proteinExistence type="predicted"/>
<evidence type="ECO:0000256" key="1">
    <source>
        <dbReference type="SAM" id="MobiDB-lite"/>
    </source>
</evidence>
<evidence type="ECO:0000313" key="3">
    <source>
        <dbReference type="Proteomes" id="UP000229907"/>
    </source>
</evidence>
<protein>
    <submittedName>
        <fullName evidence="2">Uncharacterized protein</fullName>
    </submittedName>
</protein>
<sequence>MRAWHERLDLKRTPLYVAWPMLREILKDRATSHSYAALASMGWMPADADRTLWALSQSGSKTRTTPPWMRPDPLTSKPTTRPHHDMRLRGMLADRLGLNE</sequence>
<gene>
    <name evidence="2" type="ORF">BcFMB_07645</name>
</gene>
<accession>A0A2D3D6X6</accession>
<dbReference type="KEGG" id="bcho:BcFMB_07645"/>
<name>A0A2D3D6X6_9BIFI</name>